<proteinExistence type="predicted"/>
<dbReference type="Proteomes" id="UP000225706">
    <property type="component" value="Unassembled WGS sequence"/>
</dbReference>
<feature type="compositionally biased region" description="Basic and acidic residues" evidence="1">
    <location>
        <begin position="182"/>
        <end position="191"/>
    </location>
</feature>
<evidence type="ECO:0000313" key="3">
    <source>
        <dbReference type="Proteomes" id="UP000225706"/>
    </source>
</evidence>
<feature type="region of interest" description="Disordered" evidence="1">
    <location>
        <begin position="182"/>
        <end position="253"/>
    </location>
</feature>
<dbReference type="SUPFAM" id="SSF53756">
    <property type="entry name" value="UDP-Glycosyltransferase/glycogen phosphorylase"/>
    <property type="match status" value="1"/>
</dbReference>
<gene>
    <name evidence="2" type="ORF">AWC38_SpisGene19015</name>
</gene>
<dbReference type="EMBL" id="LSMT01000525">
    <property type="protein sequence ID" value="PFX16699.1"/>
    <property type="molecule type" value="Genomic_DNA"/>
</dbReference>
<organism evidence="2 3">
    <name type="scientific">Stylophora pistillata</name>
    <name type="common">Smooth cauliflower coral</name>
    <dbReference type="NCBI Taxonomy" id="50429"/>
    <lineage>
        <taxon>Eukaryota</taxon>
        <taxon>Metazoa</taxon>
        <taxon>Cnidaria</taxon>
        <taxon>Anthozoa</taxon>
        <taxon>Hexacorallia</taxon>
        <taxon>Scleractinia</taxon>
        <taxon>Astrocoeniina</taxon>
        <taxon>Pocilloporidae</taxon>
        <taxon>Stylophora</taxon>
    </lineage>
</organism>
<dbReference type="Pfam" id="PF20706">
    <property type="entry name" value="GT4-conflict"/>
    <property type="match status" value="1"/>
</dbReference>
<protein>
    <submittedName>
        <fullName evidence="2">Uncharacterized protein</fullName>
    </submittedName>
</protein>
<feature type="compositionally biased region" description="Basic and acidic residues" evidence="1">
    <location>
        <begin position="199"/>
        <end position="214"/>
    </location>
</feature>
<name>A0A2B4RIR0_STYPI</name>
<reference evidence="3" key="1">
    <citation type="journal article" date="2017" name="bioRxiv">
        <title>Comparative analysis of the genomes of Stylophora pistillata and Acropora digitifera provides evidence for extensive differences between species of corals.</title>
        <authorList>
            <person name="Voolstra C.R."/>
            <person name="Li Y."/>
            <person name="Liew Y.J."/>
            <person name="Baumgarten S."/>
            <person name="Zoccola D."/>
            <person name="Flot J.-F."/>
            <person name="Tambutte S."/>
            <person name="Allemand D."/>
            <person name="Aranda M."/>
        </authorList>
    </citation>
    <scope>NUCLEOTIDE SEQUENCE [LARGE SCALE GENOMIC DNA]</scope>
</reference>
<evidence type="ECO:0000313" key="2">
    <source>
        <dbReference type="EMBL" id="PFX16699.1"/>
    </source>
</evidence>
<dbReference type="OrthoDB" id="10065203at2759"/>
<evidence type="ECO:0000256" key="1">
    <source>
        <dbReference type="SAM" id="MobiDB-lite"/>
    </source>
</evidence>
<keyword evidence="3" id="KW-1185">Reference proteome</keyword>
<sequence>MGSRKCFYLFNCDNTYNLDVVEELLNAIKGKTTDIDIQTKKEYFRLHQMSELAKTIDEQTNSGQKMDYAIFAINAHESRLSINEENAGIGYARIYRALLMATDERVIVIIGGDDNYRNSTEEDESLLSRWVRRKVSSQFREEFMDGTKGFIFSWDKKHREIHEEAILHFLDSKKKGEKFVYEQKPHTEPTKCKTAVQADDQKKEIEPHAEKIQQEESETPAKPTSANFQGEKDADATDIAESNDSGAKPKEKISSKSGTKLVVLGRYQSDLSLLENLFGDDFSGKVSFFSGPPEGLKDALRSYPRSCFIFVDCKASVEEFASYYGDLLNDARDKVAKKVVLIICDDNRQTDEDTITAKITEILKEKVWVLWWREKFRTQEKFLGCNVPFHRSQSLPNGSQERYADRHTPSEHIDKSRLVMKTRLRQGGLSTINRELAIQLAKHPNVSVTFLVLECTEDDKKASSSCNVRIVEPQDLCEYSPVERLSFPLKDLPIDIIFGHGVKLGKQPQVIKKSHHCKWVQVVHTAPEELSVFKTYSNCDNAISKGDRKQWSEIKLCQFTDLVVAVGPKLWEFYSRYLSSSGKHVFNLTPAIFPELCSVKLSIVEGKKFNVLWLHHVELRNKWQRNLLEHGLSKVQLIVKSFVENREDLATLLSIADLAIVLSRAEGLV</sequence>
<dbReference type="AlphaFoldDB" id="A0A2B4RIR0"/>
<accession>A0A2B4RIR0</accession>
<comment type="caution">
    <text evidence="2">The sequence shown here is derived from an EMBL/GenBank/DDBJ whole genome shotgun (WGS) entry which is preliminary data.</text>
</comment>